<organism evidence="2 3">
    <name type="scientific">Natronomicrosphaera hydrolytica</name>
    <dbReference type="NCBI Taxonomy" id="3242702"/>
    <lineage>
        <taxon>Bacteria</taxon>
        <taxon>Pseudomonadati</taxon>
        <taxon>Planctomycetota</taxon>
        <taxon>Phycisphaerae</taxon>
        <taxon>Phycisphaerales</taxon>
        <taxon>Phycisphaeraceae</taxon>
        <taxon>Natronomicrosphaera</taxon>
    </lineage>
</organism>
<gene>
    <name evidence="2" type="ORF">ACERK3_11525</name>
</gene>
<feature type="region of interest" description="Disordered" evidence="1">
    <location>
        <begin position="1"/>
        <end position="108"/>
    </location>
</feature>
<proteinExistence type="predicted"/>
<reference evidence="2 3" key="1">
    <citation type="submission" date="2024-08" db="EMBL/GenBank/DDBJ databases">
        <title>Whole-genome sequencing of halo(alkali)philic microorganisms from hypersaline lakes.</title>
        <authorList>
            <person name="Sorokin D.Y."/>
            <person name="Merkel A.Y."/>
            <person name="Messina E."/>
            <person name="Yakimov M."/>
        </authorList>
    </citation>
    <scope>NUCLEOTIDE SEQUENCE [LARGE SCALE GENOMIC DNA]</scope>
    <source>
        <strain evidence="2 3">AB-hyl4</strain>
    </source>
</reference>
<dbReference type="Proteomes" id="UP001575105">
    <property type="component" value="Unassembled WGS sequence"/>
</dbReference>
<name>A0ABV4U7Y3_9BACT</name>
<comment type="caution">
    <text evidence="2">The sequence shown here is derived from an EMBL/GenBank/DDBJ whole genome shotgun (WGS) entry which is preliminary data.</text>
</comment>
<feature type="compositionally biased region" description="Basic and acidic residues" evidence="1">
    <location>
        <begin position="281"/>
        <end position="294"/>
    </location>
</feature>
<accession>A0ABV4U7Y3</accession>
<evidence type="ECO:0000313" key="2">
    <source>
        <dbReference type="EMBL" id="MFA9478919.1"/>
    </source>
</evidence>
<keyword evidence="3" id="KW-1185">Reference proteome</keyword>
<sequence>MGSGIKKAGGGSGRAKAAKGRKAGKRHGKRKGRARRQSKKQVRAKRKRRAAAKPTPPFEGGGRPADDHALATPAAGPDDVAEGEPANEPGRQQSGEDANDPAASGQSPFFRDCQTIISELSASRDEPLELEARRNLVRRAILALEEAPAGRELLVRQCAWMLEEADPEAYRDLLHRFQISGWLFQYANSVEGGDAKRRYYLGLLRPLLAREWGVRSAADHIELDSAIALLHRVLQGLAYGDRAADDGLARLLGPIDRAMHRFGRIRAELESKATTVDLEEEPVRSRGGDGDAGHARAAASPPSPGLIPWQARSGSLARGAGCLELTFETLLARSLFDLPAPAATVLRWRSADGEAVAALRVRLDRSAASPSLRLQYRYRSAAGEADADQQVGLQPVTGRNAGPMICPRCRRLARQLICPPGSSGFGCDQCVRR</sequence>
<dbReference type="RefSeq" id="WP_425345838.1">
    <property type="nucleotide sequence ID" value="NZ_JBGUBD010000006.1"/>
</dbReference>
<feature type="compositionally biased region" description="Basic residues" evidence="1">
    <location>
        <begin position="16"/>
        <end position="51"/>
    </location>
</feature>
<dbReference type="EMBL" id="JBGUBD010000006">
    <property type="protein sequence ID" value="MFA9478919.1"/>
    <property type="molecule type" value="Genomic_DNA"/>
</dbReference>
<protein>
    <submittedName>
        <fullName evidence="2">Uncharacterized protein</fullName>
    </submittedName>
</protein>
<feature type="region of interest" description="Disordered" evidence="1">
    <location>
        <begin position="276"/>
        <end position="304"/>
    </location>
</feature>
<evidence type="ECO:0000256" key="1">
    <source>
        <dbReference type="SAM" id="MobiDB-lite"/>
    </source>
</evidence>
<evidence type="ECO:0000313" key="3">
    <source>
        <dbReference type="Proteomes" id="UP001575105"/>
    </source>
</evidence>
<feature type="compositionally biased region" description="Gly residues" evidence="1">
    <location>
        <begin position="1"/>
        <end position="13"/>
    </location>
</feature>